<feature type="region of interest" description="Disordered" evidence="3">
    <location>
        <begin position="1"/>
        <end position="21"/>
    </location>
</feature>
<proteinExistence type="predicted"/>
<dbReference type="PhylomeDB" id="B4NAZ6"/>
<dbReference type="InParanoid" id="B4NAZ6"/>
<evidence type="ECO:0000256" key="3">
    <source>
        <dbReference type="SAM" id="MobiDB-lite"/>
    </source>
</evidence>
<keyword evidence="1 2" id="KW-0175">Coiled coil</keyword>
<evidence type="ECO:0000256" key="1">
    <source>
        <dbReference type="ARBA" id="ARBA00023054"/>
    </source>
</evidence>
<organism evidence="5 6">
    <name type="scientific">Drosophila willistoni</name>
    <name type="common">Fruit fly</name>
    <dbReference type="NCBI Taxonomy" id="7260"/>
    <lineage>
        <taxon>Eukaryota</taxon>
        <taxon>Metazoa</taxon>
        <taxon>Ecdysozoa</taxon>
        <taxon>Arthropoda</taxon>
        <taxon>Hexapoda</taxon>
        <taxon>Insecta</taxon>
        <taxon>Pterygota</taxon>
        <taxon>Neoptera</taxon>
        <taxon>Endopterygota</taxon>
        <taxon>Diptera</taxon>
        <taxon>Brachycera</taxon>
        <taxon>Muscomorpha</taxon>
        <taxon>Ephydroidea</taxon>
        <taxon>Drosophilidae</taxon>
        <taxon>Drosophila</taxon>
        <taxon>Sophophora</taxon>
    </lineage>
</organism>
<feature type="coiled-coil region" evidence="2">
    <location>
        <begin position="62"/>
        <end position="89"/>
    </location>
</feature>
<feature type="compositionally biased region" description="Acidic residues" evidence="3">
    <location>
        <begin position="7"/>
        <end position="19"/>
    </location>
</feature>
<dbReference type="eggNOG" id="ENOG502QPV7">
    <property type="taxonomic scope" value="Eukaryota"/>
</dbReference>
<dbReference type="SMR" id="B4NAZ6"/>
<dbReference type="KEGG" id="dwi:6647652"/>
<feature type="region of interest" description="Disordered" evidence="3">
    <location>
        <begin position="565"/>
        <end position="589"/>
    </location>
</feature>
<dbReference type="HOGENOM" id="CLU_006364_0_0_1"/>
<dbReference type="FunCoup" id="B4NAZ6">
    <property type="interactions" value="1"/>
</dbReference>
<accession>B4NAZ6</accession>
<feature type="compositionally biased region" description="Low complexity" evidence="3">
    <location>
        <begin position="392"/>
        <end position="402"/>
    </location>
</feature>
<evidence type="ECO:0000313" key="5">
    <source>
        <dbReference type="EMBL" id="EDW80960.1"/>
    </source>
</evidence>
<evidence type="ECO:0000259" key="4">
    <source>
        <dbReference type="Pfam" id="PF21771"/>
    </source>
</evidence>
<dbReference type="Pfam" id="PF21771">
    <property type="entry name" value="CFAP58_CC"/>
    <property type="match status" value="1"/>
</dbReference>
<gene>
    <name evidence="5" type="primary">Dwil\GK11282</name>
    <name evidence="5" type="ORF">Dwil_GK11282</name>
</gene>
<dbReference type="Proteomes" id="UP000007798">
    <property type="component" value="Unassembled WGS sequence"/>
</dbReference>
<feature type="compositionally biased region" description="Basic and acidic residues" evidence="3">
    <location>
        <begin position="568"/>
        <end position="589"/>
    </location>
</feature>
<feature type="coiled-coil region" evidence="2">
    <location>
        <begin position="806"/>
        <end position="843"/>
    </location>
</feature>
<feature type="domain" description="Cilia- and flagella-associated protein 58 central coiled coil" evidence="4">
    <location>
        <begin position="374"/>
        <end position="666"/>
    </location>
</feature>
<dbReference type="GO" id="GO:0005856">
    <property type="term" value="C:cytoskeleton"/>
    <property type="evidence" value="ECO:0007669"/>
    <property type="project" value="TreeGrafter"/>
</dbReference>
<evidence type="ECO:0000256" key="2">
    <source>
        <dbReference type="SAM" id="Coils"/>
    </source>
</evidence>
<name>B4NAZ6_DROWI</name>
<dbReference type="InterPro" id="IPR049270">
    <property type="entry name" value="CFAP58_CC"/>
</dbReference>
<dbReference type="OrthoDB" id="264785at2759"/>
<evidence type="ECO:0000313" key="6">
    <source>
        <dbReference type="Proteomes" id="UP000007798"/>
    </source>
</evidence>
<dbReference type="STRING" id="7260.B4NAZ6"/>
<dbReference type="PANTHER" id="PTHR32083:SF0">
    <property type="entry name" value="CILIA AND FLAGELLA-ASSOCIATED PROTEIN 58"/>
    <property type="match status" value="1"/>
</dbReference>
<feature type="region of interest" description="Disordered" evidence="3">
    <location>
        <begin position="388"/>
        <end position="409"/>
    </location>
</feature>
<feature type="coiled-coil region" evidence="2">
    <location>
        <begin position="118"/>
        <end position="207"/>
    </location>
</feature>
<keyword evidence="6" id="KW-1185">Reference proteome</keyword>
<dbReference type="OMA" id="CQDDMRL"/>
<sequence>MSKASGSEDEPLVPDDFDDDYYRELGDKIPEATKALRQKDTPNNADNVQRLLICGTRYKNDLRLEQSRCEELRQEIEGLHGRLENAARVSKLDLATIEELRGVIEGAWKQKDAAQIREQTAQDEVLSLREKLDESEQMVVHLNEKRLAMSSKRDDGKERERLNNEIKDLNKRLQLQRTYSAEVEATIEGLEGKNKELLKLLDETSADACNLKRKSDSLTKELSSMKTDEARYQEQIAQMKSANEHLTKIKVRQNLQILSLKTNLEHLNTQHNATNNKLAKITVDLEYTVQERDKNKRALNQRINLLKLREDELIKIRQDNGKLAKSQETIARKYAGLDESKREVEQDNIRLRTQLGTQDKELESMRRVVHHFEKNNEQLTKERDSLRRNLQAEHQAAEQSSALHQESQHEVRALKDTISNMDLKMKKLNEDMSKLKKEKTKKLEEIQHWIDKIDALQNEMHLKENYEIELKRTISDLETKCAKFQQQHDVLVTERQGLQRNLQAADEERQKLRDHTVNLQAVIEKLKGKIGYRDAELGKLQLQIDRMEKERRLLRNDVRHAQLGQQHTKAELLDKRKENDRHARSLQEDEQRLARMGREVDNLINEKNTISASLTKRNEEYDRLRHNLENLQTAHDQAERQCGQYQDDIRLMGVEIKNLRTERDVLRADRESAADLRQELLQMHRMLNQERIKARALQDEMVTPMNVHRWRLLSGRDPEKMDLLDKIQILRKQLLAQSVSSMEQERALNEAQQLYAALKEFMLKLPSHKVQAELNRVKASLSARDRKMKVLKAELSVKEADEKSNLVQLEEMRTNLSQTKVQLLEEKKRKQKLLEERMILEQMQSQCYSAPSQLPRTLGAGFKMVSTLI</sequence>
<reference evidence="5 6" key="1">
    <citation type="journal article" date="2007" name="Nature">
        <title>Evolution of genes and genomes on the Drosophila phylogeny.</title>
        <authorList>
            <consortium name="Drosophila 12 Genomes Consortium"/>
            <person name="Clark A.G."/>
            <person name="Eisen M.B."/>
            <person name="Smith D.R."/>
            <person name="Bergman C.M."/>
            <person name="Oliver B."/>
            <person name="Markow T.A."/>
            <person name="Kaufman T.C."/>
            <person name="Kellis M."/>
            <person name="Gelbart W."/>
            <person name="Iyer V.N."/>
            <person name="Pollard D.A."/>
            <person name="Sackton T.B."/>
            <person name="Larracuente A.M."/>
            <person name="Singh N.D."/>
            <person name="Abad J.P."/>
            <person name="Abt D.N."/>
            <person name="Adryan B."/>
            <person name="Aguade M."/>
            <person name="Akashi H."/>
            <person name="Anderson W.W."/>
            <person name="Aquadro C.F."/>
            <person name="Ardell D.H."/>
            <person name="Arguello R."/>
            <person name="Artieri C.G."/>
            <person name="Barbash D.A."/>
            <person name="Barker D."/>
            <person name="Barsanti P."/>
            <person name="Batterham P."/>
            <person name="Batzoglou S."/>
            <person name="Begun D."/>
            <person name="Bhutkar A."/>
            <person name="Blanco E."/>
            <person name="Bosak S.A."/>
            <person name="Bradley R.K."/>
            <person name="Brand A.D."/>
            <person name="Brent M.R."/>
            <person name="Brooks A.N."/>
            <person name="Brown R.H."/>
            <person name="Butlin R.K."/>
            <person name="Caggese C."/>
            <person name="Calvi B.R."/>
            <person name="Bernardo de Carvalho A."/>
            <person name="Caspi A."/>
            <person name="Castrezana S."/>
            <person name="Celniker S.E."/>
            <person name="Chang J.L."/>
            <person name="Chapple C."/>
            <person name="Chatterji S."/>
            <person name="Chinwalla A."/>
            <person name="Civetta A."/>
            <person name="Clifton S.W."/>
            <person name="Comeron J.M."/>
            <person name="Costello J.C."/>
            <person name="Coyne J.A."/>
            <person name="Daub J."/>
            <person name="David R.G."/>
            <person name="Delcher A.L."/>
            <person name="Delehaunty K."/>
            <person name="Do C.B."/>
            <person name="Ebling H."/>
            <person name="Edwards K."/>
            <person name="Eickbush T."/>
            <person name="Evans J.D."/>
            <person name="Filipski A."/>
            <person name="Findeiss S."/>
            <person name="Freyhult E."/>
            <person name="Fulton L."/>
            <person name="Fulton R."/>
            <person name="Garcia A.C."/>
            <person name="Gardiner A."/>
            <person name="Garfield D.A."/>
            <person name="Garvin B.E."/>
            <person name="Gibson G."/>
            <person name="Gilbert D."/>
            <person name="Gnerre S."/>
            <person name="Godfrey J."/>
            <person name="Good R."/>
            <person name="Gotea V."/>
            <person name="Gravely B."/>
            <person name="Greenberg A.J."/>
            <person name="Griffiths-Jones S."/>
            <person name="Gross S."/>
            <person name="Guigo R."/>
            <person name="Gustafson E.A."/>
            <person name="Haerty W."/>
            <person name="Hahn M.W."/>
            <person name="Halligan D.L."/>
            <person name="Halpern A.L."/>
            <person name="Halter G.M."/>
            <person name="Han M.V."/>
            <person name="Heger A."/>
            <person name="Hillier L."/>
            <person name="Hinrichs A.S."/>
            <person name="Holmes I."/>
            <person name="Hoskins R.A."/>
            <person name="Hubisz M.J."/>
            <person name="Hultmark D."/>
            <person name="Huntley M.A."/>
            <person name="Jaffe D.B."/>
            <person name="Jagadeeshan S."/>
            <person name="Jeck W.R."/>
            <person name="Johnson J."/>
            <person name="Jones C.D."/>
            <person name="Jordan W.C."/>
            <person name="Karpen G.H."/>
            <person name="Kataoka E."/>
            <person name="Keightley P.D."/>
            <person name="Kheradpour P."/>
            <person name="Kirkness E.F."/>
            <person name="Koerich L.B."/>
            <person name="Kristiansen K."/>
            <person name="Kudrna D."/>
            <person name="Kulathinal R.J."/>
            <person name="Kumar S."/>
            <person name="Kwok R."/>
            <person name="Lander E."/>
            <person name="Langley C.H."/>
            <person name="Lapoint R."/>
            <person name="Lazzaro B.P."/>
            <person name="Lee S.J."/>
            <person name="Levesque L."/>
            <person name="Li R."/>
            <person name="Lin C.F."/>
            <person name="Lin M.F."/>
            <person name="Lindblad-Toh K."/>
            <person name="Llopart A."/>
            <person name="Long M."/>
            <person name="Low L."/>
            <person name="Lozovsky E."/>
            <person name="Lu J."/>
            <person name="Luo M."/>
            <person name="Machado C.A."/>
            <person name="Makalowski W."/>
            <person name="Marzo M."/>
            <person name="Matsuda M."/>
            <person name="Matzkin L."/>
            <person name="McAllister B."/>
            <person name="McBride C.S."/>
            <person name="McKernan B."/>
            <person name="McKernan K."/>
            <person name="Mendez-Lago M."/>
            <person name="Minx P."/>
            <person name="Mollenhauer M.U."/>
            <person name="Montooth K."/>
            <person name="Mount S.M."/>
            <person name="Mu X."/>
            <person name="Myers E."/>
            <person name="Negre B."/>
            <person name="Newfeld S."/>
            <person name="Nielsen R."/>
            <person name="Noor M.A."/>
            <person name="O'Grady P."/>
            <person name="Pachter L."/>
            <person name="Papaceit M."/>
            <person name="Parisi M.J."/>
            <person name="Parisi M."/>
            <person name="Parts L."/>
            <person name="Pedersen J.S."/>
            <person name="Pesole G."/>
            <person name="Phillippy A.M."/>
            <person name="Ponting C.P."/>
            <person name="Pop M."/>
            <person name="Porcelli D."/>
            <person name="Powell J.R."/>
            <person name="Prohaska S."/>
            <person name="Pruitt K."/>
            <person name="Puig M."/>
            <person name="Quesneville H."/>
            <person name="Ram K.R."/>
            <person name="Rand D."/>
            <person name="Rasmussen M.D."/>
            <person name="Reed L.K."/>
            <person name="Reenan R."/>
            <person name="Reily A."/>
            <person name="Remington K.A."/>
            <person name="Rieger T.T."/>
            <person name="Ritchie M.G."/>
            <person name="Robin C."/>
            <person name="Rogers Y.H."/>
            <person name="Rohde C."/>
            <person name="Rozas J."/>
            <person name="Rubenfield M.J."/>
            <person name="Ruiz A."/>
            <person name="Russo S."/>
            <person name="Salzberg S.L."/>
            <person name="Sanchez-Gracia A."/>
            <person name="Saranga D.J."/>
            <person name="Sato H."/>
            <person name="Schaeffer S.W."/>
            <person name="Schatz M.C."/>
            <person name="Schlenke T."/>
            <person name="Schwartz R."/>
            <person name="Segarra C."/>
            <person name="Singh R.S."/>
            <person name="Sirot L."/>
            <person name="Sirota M."/>
            <person name="Sisneros N.B."/>
            <person name="Smith C.D."/>
            <person name="Smith T.F."/>
            <person name="Spieth J."/>
            <person name="Stage D.E."/>
            <person name="Stark A."/>
            <person name="Stephan W."/>
            <person name="Strausberg R.L."/>
            <person name="Strempel S."/>
            <person name="Sturgill D."/>
            <person name="Sutton G."/>
            <person name="Sutton G.G."/>
            <person name="Tao W."/>
            <person name="Teichmann S."/>
            <person name="Tobari Y.N."/>
            <person name="Tomimura Y."/>
            <person name="Tsolas J.M."/>
            <person name="Valente V.L."/>
            <person name="Venter E."/>
            <person name="Venter J.C."/>
            <person name="Vicario S."/>
            <person name="Vieira F.G."/>
            <person name="Vilella A.J."/>
            <person name="Villasante A."/>
            <person name="Walenz B."/>
            <person name="Wang J."/>
            <person name="Wasserman M."/>
            <person name="Watts T."/>
            <person name="Wilson D."/>
            <person name="Wilson R.K."/>
            <person name="Wing R.A."/>
            <person name="Wolfner M.F."/>
            <person name="Wong A."/>
            <person name="Wong G.K."/>
            <person name="Wu C.I."/>
            <person name="Wu G."/>
            <person name="Yamamoto D."/>
            <person name="Yang H.P."/>
            <person name="Yang S.P."/>
            <person name="Yorke J.A."/>
            <person name="Yoshida K."/>
            <person name="Zdobnov E."/>
            <person name="Zhang P."/>
            <person name="Zhang Y."/>
            <person name="Zimin A.V."/>
            <person name="Baldwin J."/>
            <person name="Abdouelleil A."/>
            <person name="Abdulkadir J."/>
            <person name="Abebe A."/>
            <person name="Abera B."/>
            <person name="Abreu J."/>
            <person name="Acer S.C."/>
            <person name="Aftuck L."/>
            <person name="Alexander A."/>
            <person name="An P."/>
            <person name="Anderson E."/>
            <person name="Anderson S."/>
            <person name="Arachi H."/>
            <person name="Azer M."/>
            <person name="Bachantsang P."/>
            <person name="Barry A."/>
            <person name="Bayul T."/>
            <person name="Berlin A."/>
            <person name="Bessette D."/>
            <person name="Bloom T."/>
            <person name="Blye J."/>
            <person name="Boguslavskiy L."/>
            <person name="Bonnet C."/>
            <person name="Boukhgalter B."/>
            <person name="Bourzgui I."/>
            <person name="Brown A."/>
            <person name="Cahill P."/>
            <person name="Channer S."/>
            <person name="Cheshatsang Y."/>
            <person name="Chuda L."/>
            <person name="Citroen M."/>
            <person name="Collymore A."/>
            <person name="Cooke P."/>
            <person name="Costello M."/>
            <person name="D'Aco K."/>
            <person name="Daza R."/>
            <person name="De Haan G."/>
            <person name="DeGray S."/>
            <person name="DeMaso C."/>
            <person name="Dhargay N."/>
            <person name="Dooley K."/>
            <person name="Dooley E."/>
            <person name="Doricent M."/>
            <person name="Dorje P."/>
            <person name="Dorjee K."/>
            <person name="Dupes A."/>
            <person name="Elong R."/>
            <person name="Falk J."/>
            <person name="Farina A."/>
            <person name="Faro S."/>
            <person name="Ferguson D."/>
            <person name="Fisher S."/>
            <person name="Foley C.D."/>
            <person name="Franke A."/>
            <person name="Friedrich D."/>
            <person name="Gadbois L."/>
            <person name="Gearin G."/>
            <person name="Gearin C.R."/>
            <person name="Giannoukos G."/>
            <person name="Goode T."/>
            <person name="Graham J."/>
            <person name="Grandbois E."/>
            <person name="Grewal S."/>
            <person name="Gyaltsen K."/>
            <person name="Hafez N."/>
            <person name="Hagos B."/>
            <person name="Hall J."/>
            <person name="Henson C."/>
            <person name="Hollinger A."/>
            <person name="Honan T."/>
            <person name="Huard M.D."/>
            <person name="Hughes L."/>
            <person name="Hurhula B."/>
            <person name="Husby M.E."/>
            <person name="Kamat A."/>
            <person name="Kanga B."/>
            <person name="Kashin S."/>
            <person name="Khazanovich D."/>
            <person name="Kisner P."/>
            <person name="Lance K."/>
            <person name="Lara M."/>
            <person name="Lee W."/>
            <person name="Lennon N."/>
            <person name="Letendre F."/>
            <person name="LeVine R."/>
            <person name="Lipovsky A."/>
            <person name="Liu X."/>
            <person name="Liu J."/>
            <person name="Liu S."/>
            <person name="Lokyitsang T."/>
            <person name="Lokyitsang Y."/>
            <person name="Lubonja R."/>
            <person name="Lui A."/>
            <person name="MacDonald P."/>
            <person name="Magnisalis V."/>
            <person name="Maru K."/>
            <person name="Matthews C."/>
            <person name="McCusker W."/>
            <person name="McDonough S."/>
            <person name="Mehta T."/>
            <person name="Meldrim J."/>
            <person name="Meneus L."/>
            <person name="Mihai O."/>
            <person name="Mihalev A."/>
            <person name="Mihova T."/>
            <person name="Mittelman R."/>
            <person name="Mlenga V."/>
            <person name="Montmayeur A."/>
            <person name="Mulrain L."/>
            <person name="Navidi A."/>
            <person name="Naylor J."/>
            <person name="Negash T."/>
            <person name="Nguyen T."/>
            <person name="Nguyen N."/>
            <person name="Nicol R."/>
            <person name="Norbu C."/>
            <person name="Norbu N."/>
            <person name="Novod N."/>
            <person name="O'Neill B."/>
            <person name="Osman S."/>
            <person name="Markiewicz E."/>
            <person name="Oyono O.L."/>
            <person name="Patti C."/>
            <person name="Phunkhang P."/>
            <person name="Pierre F."/>
            <person name="Priest M."/>
            <person name="Raghuraman S."/>
            <person name="Rege F."/>
            <person name="Reyes R."/>
            <person name="Rise C."/>
            <person name="Rogov P."/>
            <person name="Ross K."/>
            <person name="Ryan E."/>
            <person name="Settipalli S."/>
            <person name="Shea T."/>
            <person name="Sherpa N."/>
            <person name="Shi L."/>
            <person name="Shih D."/>
            <person name="Sparrow T."/>
            <person name="Spaulding J."/>
            <person name="Stalker J."/>
            <person name="Stange-Thomann N."/>
            <person name="Stavropoulos S."/>
            <person name="Stone C."/>
            <person name="Strader C."/>
            <person name="Tesfaye S."/>
            <person name="Thomson T."/>
            <person name="Thoulutsang Y."/>
            <person name="Thoulutsang D."/>
            <person name="Topham K."/>
            <person name="Topping I."/>
            <person name="Tsamla T."/>
            <person name="Vassiliev H."/>
            <person name="Vo A."/>
            <person name="Wangchuk T."/>
            <person name="Wangdi T."/>
            <person name="Weiand M."/>
            <person name="Wilkinson J."/>
            <person name="Wilson A."/>
            <person name="Yadav S."/>
            <person name="Young G."/>
            <person name="Yu Q."/>
            <person name="Zembek L."/>
            <person name="Zhong D."/>
            <person name="Zimmer A."/>
            <person name="Zwirko Z."/>
            <person name="Jaffe D.B."/>
            <person name="Alvarez P."/>
            <person name="Brockman W."/>
            <person name="Butler J."/>
            <person name="Chin C."/>
            <person name="Gnerre S."/>
            <person name="Grabherr M."/>
            <person name="Kleber M."/>
            <person name="Mauceli E."/>
            <person name="MacCallum I."/>
        </authorList>
    </citation>
    <scope>NUCLEOTIDE SEQUENCE [LARGE SCALE GENOMIC DNA]</scope>
    <source>
        <strain evidence="6">Tucson 14030-0811.24</strain>
    </source>
</reference>
<protein>
    <recommendedName>
        <fullName evidence="4">Cilia- and flagella-associated protein 58 central coiled coil domain-containing protein</fullName>
    </recommendedName>
</protein>
<dbReference type="AlphaFoldDB" id="B4NAZ6"/>
<dbReference type="EMBL" id="CH964232">
    <property type="protein sequence ID" value="EDW80960.1"/>
    <property type="molecule type" value="Genomic_DNA"/>
</dbReference>
<dbReference type="PANTHER" id="PTHR32083">
    <property type="entry name" value="CILIA AND FLAGELLA-ASSOCIATED PROTEIN 58-RELATED"/>
    <property type="match status" value="1"/>
</dbReference>